<organism evidence="1 2">
    <name type="scientific">Candidatus Falkowbacteria bacterium RIFOXYA2_FULL_47_19</name>
    <dbReference type="NCBI Taxonomy" id="1797994"/>
    <lineage>
        <taxon>Bacteria</taxon>
        <taxon>Candidatus Falkowiibacteriota</taxon>
    </lineage>
</organism>
<evidence type="ECO:0000313" key="2">
    <source>
        <dbReference type="Proteomes" id="UP000178367"/>
    </source>
</evidence>
<dbReference type="Proteomes" id="UP000178367">
    <property type="component" value="Unassembled WGS sequence"/>
</dbReference>
<protein>
    <submittedName>
        <fullName evidence="1">Uncharacterized protein</fullName>
    </submittedName>
</protein>
<name>A0A1F5SH29_9BACT</name>
<sequence length="219" mass="25216">MPRTKTQLKAEKQRLPAEKGAEAIPAWRDCTWKRIPCGHDDCPICSRIKEERERHIARGEDPDSIEAAFEDADNFFRETFILTEQKADKDPKNDQAPSPLEFILYHKILRWRDNIALIADLSDDTSSTWLFTEAGEDLLWYADTLLSKVHRQLVNRWHLAKGRQGINAEYAYTGRVLSECLAILKGSLSELSRMEITQKLEFNIALLFLTGLEKEIISI</sequence>
<comment type="caution">
    <text evidence="1">The sequence shown here is derived from an EMBL/GenBank/DDBJ whole genome shotgun (WGS) entry which is preliminary data.</text>
</comment>
<proteinExistence type="predicted"/>
<evidence type="ECO:0000313" key="1">
    <source>
        <dbReference type="EMBL" id="OGF25969.1"/>
    </source>
</evidence>
<dbReference type="STRING" id="1797994.A2227_05715"/>
<dbReference type="AlphaFoldDB" id="A0A1F5SH29"/>
<reference evidence="1 2" key="1">
    <citation type="journal article" date="2016" name="Nat. Commun.">
        <title>Thousands of microbial genomes shed light on interconnected biogeochemical processes in an aquifer system.</title>
        <authorList>
            <person name="Anantharaman K."/>
            <person name="Brown C.T."/>
            <person name="Hug L.A."/>
            <person name="Sharon I."/>
            <person name="Castelle C.J."/>
            <person name="Probst A.J."/>
            <person name="Thomas B.C."/>
            <person name="Singh A."/>
            <person name="Wilkins M.J."/>
            <person name="Karaoz U."/>
            <person name="Brodie E.L."/>
            <person name="Williams K.H."/>
            <person name="Hubbard S.S."/>
            <person name="Banfield J.F."/>
        </authorList>
    </citation>
    <scope>NUCLEOTIDE SEQUENCE [LARGE SCALE GENOMIC DNA]</scope>
</reference>
<gene>
    <name evidence="1" type="ORF">A2227_05715</name>
</gene>
<dbReference type="EMBL" id="MFGB01000018">
    <property type="protein sequence ID" value="OGF25969.1"/>
    <property type="molecule type" value="Genomic_DNA"/>
</dbReference>
<accession>A0A1F5SH29</accession>